<dbReference type="InterPro" id="IPR027417">
    <property type="entry name" value="P-loop_NTPase"/>
</dbReference>
<dbReference type="PANTHER" id="PTHR43389:SF4">
    <property type="entry name" value="V-TYPE PROTON ATPASE SUBUNIT B"/>
    <property type="match status" value="1"/>
</dbReference>
<evidence type="ECO:0000256" key="2">
    <source>
        <dbReference type="ARBA" id="ARBA00023065"/>
    </source>
</evidence>
<dbReference type="InterPro" id="IPR022879">
    <property type="entry name" value="V-ATPase_su_B/beta"/>
</dbReference>
<protein>
    <submittedName>
        <fullName evidence="3">Uncharacterized protein</fullName>
    </submittedName>
</protein>
<dbReference type="EMBL" id="JAUUTY010000003">
    <property type="protein sequence ID" value="KAK1662981.1"/>
    <property type="molecule type" value="Genomic_DNA"/>
</dbReference>
<dbReference type="GO" id="GO:0007035">
    <property type="term" value="P:vacuolar acidification"/>
    <property type="evidence" value="ECO:0007669"/>
    <property type="project" value="TreeGrafter"/>
</dbReference>
<dbReference type="Proteomes" id="UP001231189">
    <property type="component" value="Unassembled WGS sequence"/>
</dbReference>
<gene>
    <name evidence="3" type="ORF">QYE76_051140</name>
</gene>
<evidence type="ECO:0000256" key="1">
    <source>
        <dbReference type="ARBA" id="ARBA00022448"/>
    </source>
</evidence>
<dbReference type="Gene3D" id="3.40.50.300">
    <property type="entry name" value="P-loop containing nucleotide triphosphate hydrolases"/>
    <property type="match status" value="1"/>
</dbReference>
<dbReference type="AlphaFoldDB" id="A0AAD8WIF7"/>
<dbReference type="GO" id="GO:0046961">
    <property type="term" value="F:proton-transporting ATPase activity, rotational mechanism"/>
    <property type="evidence" value="ECO:0007669"/>
    <property type="project" value="TreeGrafter"/>
</dbReference>
<sequence length="260" mass="28842">MARDGGGAAATASGGGWLLRKWPLCSLHSVSLMDSGRWETEEEKVKEMEYAPPDLLQQRIKPQSVGNNKVHGGYLADLLTSKGNGEGDNFAIVFATIGVGMERAQFFKRDLEDNGSMENVTLVLNLSATSTVRGDQKKGLNNVHACYPHVVCFTGFLFHFVGPLLQKVCSSEDFSRTLLCRACNILRDMWLEQGELVPKLFKCVPCLWGLAVSTLRVLTVYITELCPRSIYQSEGSNLSFSCTPNCLVDKNYWSIYICRP</sequence>
<keyword evidence="4" id="KW-1185">Reference proteome</keyword>
<dbReference type="PANTHER" id="PTHR43389">
    <property type="entry name" value="V-TYPE PROTON ATPASE SUBUNIT B"/>
    <property type="match status" value="1"/>
</dbReference>
<accession>A0AAD8WIF7</accession>
<evidence type="ECO:0000313" key="4">
    <source>
        <dbReference type="Proteomes" id="UP001231189"/>
    </source>
</evidence>
<keyword evidence="2" id="KW-0406">Ion transport</keyword>
<comment type="caution">
    <text evidence="3">The sequence shown here is derived from an EMBL/GenBank/DDBJ whole genome shotgun (WGS) entry which is preliminary data.</text>
</comment>
<reference evidence="3" key="1">
    <citation type="submission" date="2023-07" db="EMBL/GenBank/DDBJ databases">
        <title>A chromosome-level genome assembly of Lolium multiflorum.</title>
        <authorList>
            <person name="Chen Y."/>
            <person name="Copetti D."/>
            <person name="Kolliker R."/>
            <person name="Studer B."/>
        </authorList>
    </citation>
    <scope>NUCLEOTIDE SEQUENCE</scope>
    <source>
        <strain evidence="3">02402/16</strain>
        <tissue evidence="3">Leaf</tissue>
    </source>
</reference>
<organism evidence="3 4">
    <name type="scientific">Lolium multiflorum</name>
    <name type="common">Italian ryegrass</name>
    <name type="synonym">Lolium perenne subsp. multiflorum</name>
    <dbReference type="NCBI Taxonomy" id="4521"/>
    <lineage>
        <taxon>Eukaryota</taxon>
        <taxon>Viridiplantae</taxon>
        <taxon>Streptophyta</taxon>
        <taxon>Embryophyta</taxon>
        <taxon>Tracheophyta</taxon>
        <taxon>Spermatophyta</taxon>
        <taxon>Magnoliopsida</taxon>
        <taxon>Liliopsida</taxon>
        <taxon>Poales</taxon>
        <taxon>Poaceae</taxon>
        <taxon>BOP clade</taxon>
        <taxon>Pooideae</taxon>
        <taxon>Poodae</taxon>
        <taxon>Poeae</taxon>
        <taxon>Poeae Chloroplast Group 2 (Poeae type)</taxon>
        <taxon>Loliodinae</taxon>
        <taxon>Loliinae</taxon>
        <taxon>Lolium</taxon>
    </lineage>
</organism>
<keyword evidence="1" id="KW-0813">Transport</keyword>
<evidence type="ECO:0000313" key="3">
    <source>
        <dbReference type="EMBL" id="KAK1662981.1"/>
    </source>
</evidence>
<proteinExistence type="predicted"/>
<name>A0AAD8WIF7_LOLMU</name>